<protein>
    <submittedName>
        <fullName evidence="2">Uncharacterized protein</fullName>
    </submittedName>
</protein>
<comment type="caution">
    <text evidence="2">The sequence shown here is derived from an EMBL/GenBank/DDBJ whole genome shotgun (WGS) entry which is preliminary data.</text>
</comment>
<proteinExistence type="predicted"/>
<sequence>MDSSTVEPLSVAVQIGLRVPVILIALAGVLLALLMMRRLGALAGILTAAGSLLIAADQAAQVVWVLHLRSMTSGGDLDIDTFNSVNNAYAVADAVMITIGVALVVASLLLRRSPGAAAGVTGPAL</sequence>
<evidence type="ECO:0000313" key="3">
    <source>
        <dbReference type="Proteomes" id="UP001143480"/>
    </source>
</evidence>
<dbReference type="Proteomes" id="UP001143480">
    <property type="component" value="Unassembled WGS sequence"/>
</dbReference>
<keyword evidence="1" id="KW-0812">Transmembrane</keyword>
<evidence type="ECO:0000256" key="1">
    <source>
        <dbReference type="SAM" id="Phobius"/>
    </source>
</evidence>
<evidence type="ECO:0000313" key="2">
    <source>
        <dbReference type="EMBL" id="GLL03194.1"/>
    </source>
</evidence>
<reference evidence="2" key="1">
    <citation type="journal article" date="2014" name="Int. J. Syst. Evol. Microbiol.">
        <title>Complete genome sequence of Corynebacterium casei LMG S-19264T (=DSM 44701T), isolated from a smear-ripened cheese.</title>
        <authorList>
            <consortium name="US DOE Joint Genome Institute (JGI-PGF)"/>
            <person name="Walter F."/>
            <person name="Albersmeier A."/>
            <person name="Kalinowski J."/>
            <person name="Ruckert C."/>
        </authorList>
    </citation>
    <scope>NUCLEOTIDE SEQUENCE</scope>
    <source>
        <strain evidence="2">VKM Ac-1321</strain>
    </source>
</reference>
<feature type="transmembrane region" description="Helical" evidence="1">
    <location>
        <begin position="88"/>
        <end position="110"/>
    </location>
</feature>
<name>A0A9W6NN89_9ACTN</name>
<organism evidence="2 3">
    <name type="scientific">Dactylosporangium matsuzakiense</name>
    <dbReference type="NCBI Taxonomy" id="53360"/>
    <lineage>
        <taxon>Bacteria</taxon>
        <taxon>Bacillati</taxon>
        <taxon>Actinomycetota</taxon>
        <taxon>Actinomycetes</taxon>
        <taxon>Micromonosporales</taxon>
        <taxon>Micromonosporaceae</taxon>
        <taxon>Dactylosporangium</taxon>
    </lineage>
</organism>
<reference evidence="2" key="2">
    <citation type="submission" date="2023-01" db="EMBL/GenBank/DDBJ databases">
        <authorList>
            <person name="Sun Q."/>
            <person name="Evtushenko L."/>
        </authorList>
    </citation>
    <scope>NUCLEOTIDE SEQUENCE</scope>
    <source>
        <strain evidence="2">VKM Ac-1321</strain>
    </source>
</reference>
<keyword evidence="1" id="KW-1133">Transmembrane helix</keyword>
<keyword evidence="3" id="KW-1185">Reference proteome</keyword>
<dbReference type="EMBL" id="BSFP01000030">
    <property type="protein sequence ID" value="GLL03194.1"/>
    <property type="molecule type" value="Genomic_DNA"/>
</dbReference>
<keyword evidence="1" id="KW-0472">Membrane</keyword>
<dbReference type="AlphaFoldDB" id="A0A9W6NN89"/>
<dbReference type="RefSeq" id="WP_271189497.1">
    <property type="nucleotide sequence ID" value="NZ_BSFP01000030.1"/>
</dbReference>
<feature type="transmembrane region" description="Helical" evidence="1">
    <location>
        <begin position="41"/>
        <end position="68"/>
    </location>
</feature>
<accession>A0A9W6NN89</accession>
<feature type="transmembrane region" description="Helical" evidence="1">
    <location>
        <begin position="12"/>
        <end position="34"/>
    </location>
</feature>
<gene>
    <name evidence="2" type="ORF">GCM10017581_049370</name>
</gene>